<comment type="function">
    <text evidence="9">Catalyzes the reduction of all-trans-retinal to all-trans-retinol in the presence of NADPH.</text>
</comment>
<evidence type="ECO:0000256" key="7">
    <source>
        <dbReference type="ARBA" id="ARBA00023098"/>
    </source>
</evidence>
<dbReference type="SUPFAM" id="SSF51735">
    <property type="entry name" value="NAD(P)-binding Rossmann-fold domains"/>
    <property type="match status" value="1"/>
</dbReference>
<evidence type="ECO:0000256" key="9">
    <source>
        <dbReference type="ARBA" id="ARBA00059620"/>
    </source>
</evidence>
<protein>
    <recommendedName>
        <fullName evidence="10">Short-chain dehydrogenase/reductase 3</fullName>
    </recommendedName>
    <alternativeName>
        <fullName evidence="11">Retinal short-chain dehydrogenase/reductase 1</fullName>
    </alternativeName>
</protein>
<dbReference type="GO" id="GO:0005811">
    <property type="term" value="C:lipid droplet"/>
    <property type="evidence" value="ECO:0007669"/>
    <property type="project" value="TreeGrafter"/>
</dbReference>
<dbReference type="OrthoDB" id="10253736at2759"/>
<evidence type="ECO:0000256" key="4">
    <source>
        <dbReference type="ARBA" id="ARBA00022857"/>
    </source>
</evidence>
<dbReference type="GO" id="GO:0052650">
    <property type="term" value="F:all-trans-retinol dehydrogenase (NADP+) activity"/>
    <property type="evidence" value="ECO:0007669"/>
    <property type="project" value="UniProtKB-ARBA"/>
</dbReference>
<evidence type="ECO:0000256" key="11">
    <source>
        <dbReference type="ARBA" id="ARBA00082544"/>
    </source>
</evidence>
<keyword evidence="8 13" id="KW-0472">Membrane</keyword>
<comment type="subcellular location">
    <subcellularLocation>
        <location evidence="1">Membrane</location>
        <topology evidence="1">Multi-pass membrane protein</topology>
    </subcellularLocation>
</comment>
<keyword evidence="3 13" id="KW-0812">Transmembrane</keyword>
<evidence type="ECO:0000256" key="6">
    <source>
        <dbReference type="ARBA" id="ARBA00023002"/>
    </source>
</evidence>
<dbReference type="CDD" id="cd05339">
    <property type="entry name" value="17beta-HSDXI-like_SDR_c"/>
    <property type="match status" value="1"/>
</dbReference>
<evidence type="ECO:0000256" key="2">
    <source>
        <dbReference type="ARBA" id="ARBA00006484"/>
    </source>
</evidence>
<dbReference type="PANTHER" id="PTHR24322:SF746">
    <property type="entry name" value="SHORT CHAIN DEHYDROGENASE_REDUCTASE FAMILY 16C MEMBER 5"/>
    <property type="match status" value="1"/>
</dbReference>
<evidence type="ECO:0000313" key="15">
    <source>
        <dbReference type="Proteomes" id="UP000186922"/>
    </source>
</evidence>
<sequence>MYALFDMDRLPDWILLLVLPFKILYYFLEALIFAVIPDILRKKESFFGKIVVITGGGNGIGRCLALRLGKLGVKVVIWDIDLTQAEVVKTEILNAGGEAYAYRCDISDRYEVCRVADLVRKDIGDPFGLINNAGIVNGMTIMELPDERIENLFRVNALASFWTVKAFLPHMLNQNSGHIVTISSVAGYAGICKMGDYCGSKAAMNSFHETLTLEILASGKPGVCTTLVCPYLVHTGLFQGAKSRFPRLIPVVEPDYLAERIVRSMQLKERHLILPAVMRFLLPVYRVLPRKVLESSDDIFGMYSCMDEFQSTSYSHSIP</sequence>
<proteinExistence type="inferred from homology"/>
<dbReference type="PANTHER" id="PTHR24322">
    <property type="entry name" value="PKSB"/>
    <property type="match status" value="1"/>
</dbReference>
<dbReference type="FunFam" id="3.40.50.720:FF:000131">
    <property type="entry name" value="Short-chain dehydrogenase/reductase 3"/>
    <property type="match status" value="1"/>
</dbReference>
<dbReference type="Pfam" id="PF00106">
    <property type="entry name" value="adh_short"/>
    <property type="match status" value="1"/>
</dbReference>
<accession>A0A1D1W2U5</accession>
<evidence type="ECO:0000256" key="8">
    <source>
        <dbReference type="ARBA" id="ARBA00023136"/>
    </source>
</evidence>
<dbReference type="PRINTS" id="PR00081">
    <property type="entry name" value="GDHRDH"/>
</dbReference>
<feature type="transmembrane region" description="Helical" evidence="13">
    <location>
        <begin position="13"/>
        <end position="36"/>
    </location>
</feature>
<dbReference type="AlphaFoldDB" id="A0A1D1W2U5"/>
<evidence type="ECO:0000256" key="1">
    <source>
        <dbReference type="ARBA" id="ARBA00004141"/>
    </source>
</evidence>
<dbReference type="Gene3D" id="3.40.50.720">
    <property type="entry name" value="NAD(P)-binding Rossmann-like Domain"/>
    <property type="match status" value="1"/>
</dbReference>
<evidence type="ECO:0000256" key="13">
    <source>
        <dbReference type="SAM" id="Phobius"/>
    </source>
</evidence>
<dbReference type="PRINTS" id="PR00080">
    <property type="entry name" value="SDRFAMILY"/>
</dbReference>
<dbReference type="EMBL" id="BDGG01000012">
    <property type="protein sequence ID" value="GAV05249.1"/>
    <property type="molecule type" value="Genomic_DNA"/>
</dbReference>
<comment type="similarity">
    <text evidence="2 12">Belongs to the short-chain dehydrogenases/reductases (SDR) family.</text>
</comment>
<gene>
    <name evidence="14" type="primary">RvY_15412-1</name>
    <name evidence="14" type="synonym">RvY_15412.1</name>
    <name evidence="14" type="ORF">RvY_15412</name>
</gene>
<evidence type="ECO:0000256" key="5">
    <source>
        <dbReference type="ARBA" id="ARBA00022989"/>
    </source>
</evidence>
<dbReference type="GO" id="GO:0016020">
    <property type="term" value="C:membrane"/>
    <property type="evidence" value="ECO:0007669"/>
    <property type="project" value="UniProtKB-SubCell"/>
</dbReference>
<dbReference type="Proteomes" id="UP000186922">
    <property type="component" value="Unassembled WGS sequence"/>
</dbReference>
<name>A0A1D1W2U5_RAMVA</name>
<keyword evidence="6" id="KW-0560">Oxidoreductase</keyword>
<keyword evidence="7" id="KW-0443">Lipid metabolism</keyword>
<dbReference type="InterPro" id="IPR036291">
    <property type="entry name" value="NAD(P)-bd_dom_sf"/>
</dbReference>
<organism evidence="14 15">
    <name type="scientific">Ramazzottius varieornatus</name>
    <name type="common">Water bear</name>
    <name type="synonym">Tardigrade</name>
    <dbReference type="NCBI Taxonomy" id="947166"/>
    <lineage>
        <taxon>Eukaryota</taxon>
        <taxon>Metazoa</taxon>
        <taxon>Ecdysozoa</taxon>
        <taxon>Tardigrada</taxon>
        <taxon>Eutardigrada</taxon>
        <taxon>Parachela</taxon>
        <taxon>Hypsibioidea</taxon>
        <taxon>Ramazzottiidae</taxon>
        <taxon>Ramazzottius</taxon>
    </lineage>
</organism>
<evidence type="ECO:0000256" key="12">
    <source>
        <dbReference type="RuleBase" id="RU000363"/>
    </source>
</evidence>
<comment type="caution">
    <text evidence="14">The sequence shown here is derived from an EMBL/GenBank/DDBJ whole genome shotgun (WGS) entry which is preliminary data.</text>
</comment>
<evidence type="ECO:0000256" key="10">
    <source>
        <dbReference type="ARBA" id="ARBA00068717"/>
    </source>
</evidence>
<evidence type="ECO:0000256" key="3">
    <source>
        <dbReference type="ARBA" id="ARBA00022692"/>
    </source>
</evidence>
<reference evidence="14 15" key="1">
    <citation type="journal article" date="2016" name="Nat. Commun.">
        <title>Extremotolerant tardigrade genome and improved radiotolerance of human cultured cells by tardigrade-unique protein.</title>
        <authorList>
            <person name="Hashimoto T."/>
            <person name="Horikawa D.D."/>
            <person name="Saito Y."/>
            <person name="Kuwahara H."/>
            <person name="Kozuka-Hata H."/>
            <person name="Shin-I T."/>
            <person name="Minakuchi Y."/>
            <person name="Ohishi K."/>
            <person name="Motoyama A."/>
            <person name="Aizu T."/>
            <person name="Enomoto A."/>
            <person name="Kondo K."/>
            <person name="Tanaka S."/>
            <person name="Hara Y."/>
            <person name="Koshikawa S."/>
            <person name="Sagara H."/>
            <person name="Miura T."/>
            <person name="Yokobori S."/>
            <person name="Miyagawa K."/>
            <person name="Suzuki Y."/>
            <person name="Kubo T."/>
            <person name="Oyama M."/>
            <person name="Kohara Y."/>
            <person name="Fujiyama A."/>
            <person name="Arakawa K."/>
            <person name="Katayama T."/>
            <person name="Toyoda A."/>
            <person name="Kunieda T."/>
        </authorList>
    </citation>
    <scope>NUCLEOTIDE SEQUENCE [LARGE SCALE GENOMIC DNA]</scope>
    <source>
        <strain evidence="14 15">YOKOZUNA-1</strain>
    </source>
</reference>
<dbReference type="InterPro" id="IPR002347">
    <property type="entry name" value="SDR_fam"/>
</dbReference>
<keyword evidence="15" id="KW-1185">Reference proteome</keyword>
<keyword evidence="5 13" id="KW-1133">Transmembrane helix</keyword>
<dbReference type="STRING" id="947166.A0A1D1W2U5"/>
<evidence type="ECO:0000313" key="14">
    <source>
        <dbReference type="EMBL" id="GAV05249.1"/>
    </source>
</evidence>
<keyword evidence="4" id="KW-0521">NADP</keyword>